<dbReference type="Proteomes" id="UP000569329">
    <property type="component" value="Unassembled WGS sequence"/>
</dbReference>
<name>A0A839DR30_9PSEU</name>
<dbReference type="AlphaFoldDB" id="A0A839DR30"/>
<organism evidence="1 2">
    <name type="scientific">Halosaccharopolyspora lacisalsi</name>
    <dbReference type="NCBI Taxonomy" id="1000566"/>
    <lineage>
        <taxon>Bacteria</taxon>
        <taxon>Bacillati</taxon>
        <taxon>Actinomycetota</taxon>
        <taxon>Actinomycetes</taxon>
        <taxon>Pseudonocardiales</taxon>
        <taxon>Pseudonocardiaceae</taxon>
        <taxon>Halosaccharopolyspora</taxon>
    </lineage>
</organism>
<dbReference type="EMBL" id="JACGWZ010000001">
    <property type="protein sequence ID" value="MBA8823974.1"/>
    <property type="molecule type" value="Genomic_DNA"/>
</dbReference>
<keyword evidence="2" id="KW-1185">Reference proteome</keyword>
<gene>
    <name evidence="1" type="ORF">FHX42_001303</name>
</gene>
<evidence type="ECO:0000313" key="2">
    <source>
        <dbReference type="Proteomes" id="UP000569329"/>
    </source>
</evidence>
<accession>A0A839DR30</accession>
<protein>
    <submittedName>
        <fullName evidence="1">Uncharacterized protein</fullName>
    </submittedName>
</protein>
<evidence type="ECO:0000313" key="1">
    <source>
        <dbReference type="EMBL" id="MBA8823974.1"/>
    </source>
</evidence>
<reference evidence="1 2" key="1">
    <citation type="submission" date="2020-07" db="EMBL/GenBank/DDBJ databases">
        <title>Sequencing the genomes of 1000 actinobacteria strains.</title>
        <authorList>
            <person name="Klenk H.-P."/>
        </authorList>
    </citation>
    <scope>NUCLEOTIDE SEQUENCE [LARGE SCALE GENOMIC DNA]</scope>
    <source>
        <strain evidence="1 2">DSM 45975</strain>
    </source>
</reference>
<comment type="caution">
    <text evidence="1">The sequence shown here is derived from an EMBL/GenBank/DDBJ whole genome shotgun (WGS) entry which is preliminary data.</text>
</comment>
<sequence>MSGLVVADHDADAEQAQQTVATRLAGANAEQVPGQTGSE</sequence>
<proteinExistence type="predicted"/>